<dbReference type="SUPFAM" id="SSF53720">
    <property type="entry name" value="ALDH-like"/>
    <property type="match status" value="1"/>
</dbReference>
<evidence type="ECO:0000313" key="5">
    <source>
        <dbReference type="EMBL" id="TDE97394.1"/>
    </source>
</evidence>
<dbReference type="NCBIfam" id="TIGR01722">
    <property type="entry name" value="MMSDH"/>
    <property type="match status" value="1"/>
</dbReference>
<dbReference type="InterPro" id="IPR016161">
    <property type="entry name" value="Ald_DH/histidinol_DH"/>
</dbReference>
<feature type="domain" description="Aldehyde dehydrogenase" evidence="4">
    <location>
        <begin position="24"/>
        <end position="482"/>
    </location>
</feature>
<dbReference type="RefSeq" id="WP_133106320.1">
    <property type="nucleotide sequence ID" value="NZ_SMNA01000002.1"/>
</dbReference>
<protein>
    <recommendedName>
        <fullName evidence="1">methylmalonate-semialdehyde dehydrogenase (CoA acylating)</fullName>
        <ecNumber evidence="1">1.2.1.27</ecNumber>
    </recommendedName>
</protein>
<dbReference type="Proteomes" id="UP000504882">
    <property type="component" value="Unassembled WGS sequence"/>
</dbReference>
<evidence type="ECO:0000313" key="6">
    <source>
        <dbReference type="Proteomes" id="UP000504882"/>
    </source>
</evidence>
<dbReference type="EC" id="1.2.1.27" evidence="1"/>
<sequence>MTITETKTLVGHWVDGAPVPVVTQRTAPVHNPATGAEIARVALATGEEVDRAVASAVAAQRSWGALSLGKRAAVLFRFRELLASHADELAVIISREHGKVLSDARGEVARGLEVVEHACGLPQLMKGEVSDEAATGIDVYSVREPIGVVAGITPFNFPVMVPLWMSPVAIATGNAFVLKPSERDPSTANVLAELWQQAGLPDGVFTVLHGDRNAVTALLEHPDVDAVSFVGSTPIAKYVHATGSAAGKRVQALGGAKNHGVVLADADLEDAADHLTAAAFGSAGERCMALSVAVVAEEVADELVALLAERARAVKVAPGDVPDADMGPVITAASKERIESLIGSAEREGADLVVDGRGHVVPGHEEGFFVGPTLIDRVETGYEVYREEVFGPVLDIVRVADLEEALAVVNANPYGNGTAIFTSSGAAAREFRRRVQVGMVGVNVPIPVPVAWHSFGGWKDSLFGDSPIYGPEGIRFCTRAKVTTERWPSKRVQASFHFSGDGQK</sequence>
<dbReference type="InterPro" id="IPR016163">
    <property type="entry name" value="Ald_DH_C"/>
</dbReference>
<dbReference type="PANTHER" id="PTHR43866">
    <property type="entry name" value="MALONATE-SEMIALDEHYDE DEHYDROGENASE"/>
    <property type="match status" value="1"/>
</dbReference>
<dbReference type="CDD" id="cd07085">
    <property type="entry name" value="ALDH_F6_MMSDH"/>
    <property type="match status" value="1"/>
</dbReference>
<gene>
    <name evidence="5" type="ORF">EXU48_04150</name>
</gene>
<proteinExistence type="predicted"/>
<dbReference type="InterPro" id="IPR015590">
    <property type="entry name" value="Aldehyde_DH_dom"/>
</dbReference>
<dbReference type="EMBL" id="SMNA01000002">
    <property type="protein sequence ID" value="TDE97394.1"/>
    <property type="molecule type" value="Genomic_DNA"/>
</dbReference>
<evidence type="ECO:0000256" key="1">
    <source>
        <dbReference type="ARBA" id="ARBA00013048"/>
    </source>
</evidence>
<keyword evidence="3" id="KW-0520">NAD</keyword>
<keyword evidence="2" id="KW-0560">Oxidoreductase</keyword>
<dbReference type="Gene3D" id="3.40.309.10">
    <property type="entry name" value="Aldehyde Dehydrogenase, Chain A, domain 2"/>
    <property type="match status" value="1"/>
</dbReference>
<name>A0ABY2EAZ1_9MICO</name>
<dbReference type="Pfam" id="PF00171">
    <property type="entry name" value="Aldedh"/>
    <property type="match status" value="1"/>
</dbReference>
<dbReference type="InterPro" id="IPR010061">
    <property type="entry name" value="MeMal-semiAld_DH"/>
</dbReference>
<comment type="caution">
    <text evidence="5">The sequence shown here is derived from an EMBL/GenBank/DDBJ whole genome shotgun (WGS) entry which is preliminary data.</text>
</comment>
<dbReference type="PANTHER" id="PTHR43866:SF4">
    <property type="entry name" value="MALONATE-SEMIALDEHYDE DEHYDROGENASE"/>
    <property type="match status" value="1"/>
</dbReference>
<dbReference type="InterPro" id="IPR016162">
    <property type="entry name" value="Ald_DH_N"/>
</dbReference>
<keyword evidence="6" id="KW-1185">Reference proteome</keyword>
<reference evidence="5 6" key="1">
    <citation type="submission" date="2019-03" db="EMBL/GenBank/DDBJ databases">
        <title>Genomic features of bacteria from cold environments.</title>
        <authorList>
            <person name="Shen L."/>
        </authorList>
    </citation>
    <scope>NUCLEOTIDE SEQUENCE [LARGE SCALE GENOMIC DNA]</scope>
    <source>
        <strain evidence="6">T3246-1</strain>
    </source>
</reference>
<organism evidence="5 6">
    <name type="scientific">Occultella glacieicola</name>
    <dbReference type="NCBI Taxonomy" id="2518684"/>
    <lineage>
        <taxon>Bacteria</taxon>
        <taxon>Bacillati</taxon>
        <taxon>Actinomycetota</taxon>
        <taxon>Actinomycetes</taxon>
        <taxon>Micrococcales</taxon>
        <taxon>Ruaniaceae</taxon>
        <taxon>Occultella</taxon>
    </lineage>
</organism>
<evidence type="ECO:0000259" key="4">
    <source>
        <dbReference type="Pfam" id="PF00171"/>
    </source>
</evidence>
<evidence type="ECO:0000256" key="2">
    <source>
        <dbReference type="ARBA" id="ARBA00023002"/>
    </source>
</evidence>
<evidence type="ECO:0000256" key="3">
    <source>
        <dbReference type="ARBA" id="ARBA00023027"/>
    </source>
</evidence>
<dbReference type="PROSITE" id="PS00070">
    <property type="entry name" value="ALDEHYDE_DEHYDR_CYS"/>
    <property type="match status" value="1"/>
</dbReference>
<dbReference type="InterPro" id="IPR016160">
    <property type="entry name" value="Ald_DH_CS_CYS"/>
</dbReference>
<accession>A0ABY2EAZ1</accession>
<dbReference type="Gene3D" id="3.40.605.10">
    <property type="entry name" value="Aldehyde Dehydrogenase, Chain A, domain 1"/>
    <property type="match status" value="1"/>
</dbReference>